<dbReference type="Gramene" id="TuG1812G0500005229.01.T01">
    <property type="protein sequence ID" value="TuG1812G0500005229.01.T01"/>
    <property type="gene ID" value="TuG1812G0500005229.01"/>
</dbReference>
<keyword evidence="1" id="KW-0812">Transmembrane</keyword>
<protein>
    <submittedName>
        <fullName evidence="2">Uncharacterized protein</fullName>
    </submittedName>
</protein>
<sequence>MFEEEVIKCWKKKCGTSQCLLHRERHCLCVLHVCVPGVWFCCLFFSCYVLMHLLQCLHREGKFSLFVPIMNFCNLICDFTFESSSAPVLSYVSFPDTSSLC</sequence>
<dbReference type="EnsemblPlants" id="TuG1812G0500005229.01.T01">
    <property type="protein sequence ID" value="TuG1812G0500005229.01.T01"/>
    <property type="gene ID" value="TuG1812G0500005229.01"/>
</dbReference>
<proteinExistence type="predicted"/>
<reference evidence="2" key="3">
    <citation type="submission" date="2022-06" db="UniProtKB">
        <authorList>
            <consortium name="EnsemblPlants"/>
        </authorList>
    </citation>
    <scope>IDENTIFICATION</scope>
</reference>
<keyword evidence="1" id="KW-0472">Membrane</keyword>
<name>A0A8R7QI84_TRIUA</name>
<evidence type="ECO:0000256" key="1">
    <source>
        <dbReference type="SAM" id="Phobius"/>
    </source>
</evidence>
<keyword evidence="3" id="KW-1185">Reference proteome</keyword>
<keyword evidence="1" id="KW-1133">Transmembrane helix</keyword>
<evidence type="ECO:0000313" key="2">
    <source>
        <dbReference type="EnsemblPlants" id="TuG1812G0500005229.01.T01"/>
    </source>
</evidence>
<reference evidence="2" key="2">
    <citation type="submission" date="2018-03" db="EMBL/GenBank/DDBJ databases">
        <title>The Triticum urartu genome reveals the dynamic nature of wheat genome evolution.</title>
        <authorList>
            <person name="Ling H."/>
            <person name="Ma B."/>
            <person name="Shi X."/>
            <person name="Liu H."/>
            <person name="Dong L."/>
            <person name="Sun H."/>
            <person name="Cao Y."/>
            <person name="Gao Q."/>
            <person name="Zheng S."/>
            <person name="Li Y."/>
            <person name="Yu Y."/>
            <person name="Du H."/>
            <person name="Qi M."/>
            <person name="Li Y."/>
            <person name="Yu H."/>
            <person name="Cui Y."/>
            <person name="Wang N."/>
            <person name="Chen C."/>
            <person name="Wu H."/>
            <person name="Zhao Y."/>
            <person name="Zhang J."/>
            <person name="Li Y."/>
            <person name="Zhou W."/>
            <person name="Zhang B."/>
            <person name="Hu W."/>
            <person name="Eijk M."/>
            <person name="Tang J."/>
            <person name="Witsenboer H."/>
            <person name="Zhao S."/>
            <person name="Li Z."/>
            <person name="Zhang A."/>
            <person name="Wang D."/>
            <person name="Liang C."/>
        </authorList>
    </citation>
    <scope>NUCLEOTIDE SEQUENCE [LARGE SCALE GENOMIC DNA]</scope>
    <source>
        <strain evidence="2">cv. G1812</strain>
    </source>
</reference>
<organism evidence="2 3">
    <name type="scientific">Triticum urartu</name>
    <name type="common">Red wild einkorn</name>
    <name type="synonym">Crithodium urartu</name>
    <dbReference type="NCBI Taxonomy" id="4572"/>
    <lineage>
        <taxon>Eukaryota</taxon>
        <taxon>Viridiplantae</taxon>
        <taxon>Streptophyta</taxon>
        <taxon>Embryophyta</taxon>
        <taxon>Tracheophyta</taxon>
        <taxon>Spermatophyta</taxon>
        <taxon>Magnoliopsida</taxon>
        <taxon>Liliopsida</taxon>
        <taxon>Poales</taxon>
        <taxon>Poaceae</taxon>
        <taxon>BOP clade</taxon>
        <taxon>Pooideae</taxon>
        <taxon>Triticodae</taxon>
        <taxon>Triticeae</taxon>
        <taxon>Triticinae</taxon>
        <taxon>Triticum</taxon>
    </lineage>
</organism>
<dbReference type="AlphaFoldDB" id="A0A8R7QI84"/>
<evidence type="ECO:0000313" key="3">
    <source>
        <dbReference type="Proteomes" id="UP000015106"/>
    </source>
</evidence>
<feature type="transmembrane region" description="Helical" evidence="1">
    <location>
        <begin position="30"/>
        <end position="51"/>
    </location>
</feature>
<accession>A0A8R7QI84</accession>
<reference evidence="3" key="1">
    <citation type="journal article" date="2013" name="Nature">
        <title>Draft genome of the wheat A-genome progenitor Triticum urartu.</title>
        <authorList>
            <person name="Ling H.Q."/>
            <person name="Zhao S."/>
            <person name="Liu D."/>
            <person name="Wang J."/>
            <person name="Sun H."/>
            <person name="Zhang C."/>
            <person name="Fan H."/>
            <person name="Li D."/>
            <person name="Dong L."/>
            <person name="Tao Y."/>
            <person name="Gao C."/>
            <person name="Wu H."/>
            <person name="Li Y."/>
            <person name="Cui Y."/>
            <person name="Guo X."/>
            <person name="Zheng S."/>
            <person name="Wang B."/>
            <person name="Yu K."/>
            <person name="Liang Q."/>
            <person name="Yang W."/>
            <person name="Lou X."/>
            <person name="Chen J."/>
            <person name="Feng M."/>
            <person name="Jian J."/>
            <person name="Zhang X."/>
            <person name="Luo G."/>
            <person name="Jiang Y."/>
            <person name="Liu J."/>
            <person name="Wang Z."/>
            <person name="Sha Y."/>
            <person name="Zhang B."/>
            <person name="Wu H."/>
            <person name="Tang D."/>
            <person name="Shen Q."/>
            <person name="Xue P."/>
            <person name="Zou S."/>
            <person name="Wang X."/>
            <person name="Liu X."/>
            <person name="Wang F."/>
            <person name="Yang Y."/>
            <person name="An X."/>
            <person name="Dong Z."/>
            <person name="Zhang K."/>
            <person name="Zhang X."/>
            <person name="Luo M.C."/>
            <person name="Dvorak J."/>
            <person name="Tong Y."/>
            <person name="Wang J."/>
            <person name="Yang H."/>
            <person name="Li Z."/>
            <person name="Wang D."/>
            <person name="Zhang A."/>
            <person name="Wang J."/>
        </authorList>
    </citation>
    <scope>NUCLEOTIDE SEQUENCE</scope>
    <source>
        <strain evidence="3">cv. G1812</strain>
    </source>
</reference>
<dbReference type="Proteomes" id="UP000015106">
    <property type="component" value="Chromosome 5"/>
</dbReference>